<evidence type="ECO:0000259" key="4">
    <source>
        <dbReference type="Pfam" id="PF16884"/>
    </source>
</evidence>
<organism evidence="5 6">
    <name type="scientific">Glomus cerebriforme</name>
    <dbReference type="NCBI Taxonomy" id="658196"/>
    <lineage>
        <taxon>Eukaryota</taxon>
        <taxon>Fungi</taxon>
        <taxon>Fungi incertae sedis</taxon>
        <taxon>Mucoromycota</taxon>
        <taxon>Glomeromycotina</taxon>
        <taxon>Glomeromycetes</taxon>
        <taxon>Glomerales</taxon>
        <taxon>Glomeraceae</taxon>
        <taxon>Glomus</taxon>
    </lineage>
</organism>
<dbReference type="PANTHER" id="PTHR43205">
    <property type="entry name" value="PROSTAGLANDIN REDUCTASE"/>
    <property type="match status" value="1"/>
</dbReference>
<feature type="domain" description="Alcohol dehydrogenase-like C-terminal" evidence="3">
    <location>
        <begin position="177"/>
        <end position="315"/>
    </location>
</feature>
<dbReference type="InterPro" id="IPR041694">
    <property type="entry name" value="ADH_N_2"/>
</dbReference>
<accession>A0A397SC42</accession>
<keyword evidence="6" id="KW-1185">Reference proteome</keyword>
<dbReference type="AlphaFoldDB" id="A0A397SC42"/>
<name>A0A397SC42_9GLOM</name>
<evidence type="ECO:0000256" key="1">
    <source>
        <dbReference type="ARBA" id="ARBA00023002"/>
    </source>
</evidence>
<dbReference type="Gene3D" id="3.40.50.720">
    <property type="entry name" value="NAD(P)-binding Rossmann-like Domain"/>
    <property type="match status" value="1"/>
</dbReference>
<keyword evidence="2" id="KW-0812">Transmembrane</keyword>
<dbReference type="Gene3D" id="3.90.180.10">
    <property type="entry name" value="Medium-chain alcohol dehydrogenases, catalytic domain"/>
    <property type="match status" value="1"/>
</dbReference>
<evidence type="ECO:0000313" key="5">
    <source>
        <dbReference type="EMBL" id="RIA81577.1"/>
    </source>
</evidence>
<dbReference type="InterPro" id="IPR013149">
    <property type="entry name" value="ADH-like_C"/>
</dbReference>
<feature type="transmembrane region" description="Helical" evidence="2">
    <location>
        <begin position="139"/>
        <end position="160"/>
    </location>
</feature>
<keyword evidence="2" id="KW-1133">Transmembrane helix</keyword>
<dbReference type="Pfam" id="PF16884">
    <property type="entry name" value="ADH_N_2"/>
    <property type="match status" value="1"/>
</dbReference>
<dbReference type="Proteomes" id="UP000265703">
    <property type="component" value="Unassembled WGS sequence"/>
</dbReference>
<comment type="caution">
    <text evidence="5">The sequence shown here is derived from an EMBL/GenBank/DDBJ whole genome shotgun (WGS) entry which is preliminary data.</text>
</comment>
<evidence type="ECO:0008006" key="7">
    <source>
        <dbReference type="Google" id="ProtNLM"/>
    </source>
</evidence>
<dbReference type="PANTHER" id="PTHR43205:SF7">
    <property type="entry name" value="PROSTAGLANDIN REDUCTASE 1"/>
    <property type="match status" value="1"/>
</dbReference>
<protein>
    <recommendedName>
        <fullName evidence="7">Enoyl reductase (ER) domain-containing protein</fullName>
    </recommendedName>
</protein>
<evidence type="ECO:0000313" key="6">
    <source>
        <dbReference type="Proteomes" id="UP000265703"/>
    </source>
</evidence>
<dbReference type="GO" id="GO:0016628">
    <property type="term" value="F:oxidoreductase activity, acting on the CH-CH group of donors, NAD or NADP as acceptor"/>
    <property type="evidence" value="ECO:0007669"/>
    <property type="project" value="InterPro"/>
</dbReference>
<dbReference type="FunFam" id="3.40.50.720:FF:000121">
    <property type="entry name" value="Prostaglandin reductase 2"/>
    <property type="match status" value="1"/>
</dbReference>
<sequence length="355" mass="39874">MSTEVSNNCVIFTKEFETGLPVINEHFKFIERKINISSTKLEKDEILVKNLFMSLDLWLIGGLKTGTKSYLERFAIGDVLKSSCISVVVKSNNDQWKEGDLFSGFNGWEEYTKVTPEAAKQALSYKQYLNYALDNGIPLSYFLGILGVPGMTAYVSLYMIGKPKQGETIFISTAAGGVGQVLGQIAKLKGLKVVGSTGDDNKVEYLLNELKFDHAFNYKKVDIDHTLKEICPEGIDIYFDNVGGETLDIVLTHLNEDARVISCGMTSQYNVESSYGIKNLSVIIPKSILIQGFLVLRHYGEYHDSFQKEMLQWIKEGKLKYKEHVINGIENSPQAFLDLFDSKSFGKYVVKINDL</sequence>
<feature type="domain" description="Oxidoreductase N-terminal" evidence="4">
    <location>
        <begin position="39"/>
        <end position="117"/>
    </location>
</feature>
<dbReference type="Pfam" id="PF00107">
    <property type="entry name" value="ADH_zinc_N"/>
    <property type="match status" value="1"/>
</dbReference>
<dbReference type="CDD" id="cd05288">
    <property type="entry name" value="PGDH"/>
    <property type="match status" value="1"/>
</dbReference>
<evidence type="ECO:0000256" key="2">
    <source>
        <dbReference type="SAM" id="Phobius"/>
    </source>
</evidence>
<dbReference type="InterPro" id="IPR045010">
    <property type="entry name" value="MDR_fam"/>
</dbReference>
<dbReference type="InterPro" id="IPR036291">
    <property type="entry name" value="NAD(P)-bd_dom_sf"/>
</dbReference>
<dbReference type="SUPFAM" id="SSF50129">
    <property type="entry name" value="GroES-like"/>
    <property type="match status" value="2"/>
</dbReference>
<reference evidence="5 6" key="1">
    <citation type="submission" date="2018-06" db="EMBL/GenBank/DDBJ databases">
        <title>Comparative genomics reveals the genomic features of Rhizophagus irregularis, R. cerebriforme, R. diaphanum and Gigaspora rosea, and their symbiotic lifestyle signature.</title>
        <authorList>
            <person name="Morin E."/>
            <person name="San Clemente H."/>
            <person name="Chen E.C.H."/>
            <person name="De La Providencia I."/>
            <person name="Hainaut M."/>
            <person name="Kuo A."/>
            <person name="Kohler A."/>
            <person name="Murat C."/>
            <person name="Tang N."/>
            <person name="Roy S."/>
            <person name="Loubradou J."/>
            <person name="Henrissat B."/>
            <person name="Grigoriev I.V."/>
            <person name="Corradi N."/>
            <person name="Roux C."/>
            <person name="Martin F.M."/>
        </authorList>
    </citation>
    <scope>NUCLEOTIDE SEQUENCE [LARGE SCALE GENOMIC DNA]</scope>
    <source>
        <strain evidence="5 6">DAOM 227022</strain>
    </source>
</reference>
<keyword evidence="1" id="KW-0560">Oxidoreductase</keyword>
<evidence type="ECO:0000259" key="3">
    <source>
        <dbReference type="Pfam" id="PF00107"/>
    </source>
</evidence>
<dbReference type="EMBL" id="QKYT01000774">
    <property type="protein sequence ID" value="RIA81577.1"/>
    <property type="molecule type" value="Genomic_DNA"/>
</dbReference>
<proteinExistence type="predicted"/>
<dbReference type="SUPFAM" id="SSF51735">
    <property type="entry name" value="NAD(P)-binding Rossmann-fold domains"/>
    <property type="match status" value="1"/>
</dbReference>
<dbReference type="OrthoDB" id="809632at2759"/>
<dbReference type="InterPro" id="IPR011032">
    <property type="entry name" value="GroES-like_sf"/>
</dbReference>
<keyword evidence="2" id="KW-0472">Membrane</keyword>
<gene>
    <name evidence="5" type="ORF">C1645_836768</name>
</gene>